<feature type="transmembrane region" description="Helical" evidence="12">
    <location>
        <begin position="311"/>
        <end position="334"/>
    </location>
</feature>
<dbReference type="Gene3D" id="1.20.1730.10">
    <property type="entry name" value="Sodium/glucose cotransporter"/>
    <property type="match status" value="1"/>
</dbReference>
<feature type="transmembrane region" description="Helical" evidence="12">
    <location>
        <begin position="427"/>
        <end position="449"/>
    </location>
</feature>
<evidence type="ECO:0000313" key="14">
    <source>
        <dbReference type="Proteomes" id="UP000199296"/>
    </source>
</evidence>
<dbReference type="PROSITE" id="PS50283">
    <property type="entry name" value="NA_SOLUT_SYMP_3"/>
    <property type="match status" value="1"/>
</dbReference>
<reference evidence="13 14" key="1">
    <citation type="submission" date="2016-10" db="EMBL/GenBank/DDBJ databases">
        <authorList>
            <person name="de Groot N.N."/>
        </authorList>
    </citation>
    <scope>NUCLEOTIDE SEQUENCE [LARGE SCALE GENOMIC DNA]</scope>
    <source>
        <strain evidence="13 14">DSM 19803</strain>
    </source>
</reference>
<sequence>MQAYQILLLVLAYFVVLIFISFLTNKSGSNSEFFQANKQSPWYLVAFGMIGASLSGVTFISIPGTVAFSSFSYFQVVLGYTIGYAVISLVLLPLYYRLNLTSIYTYLDTRFGNRAYKTGASYFILSRIVGASFRLFLVANVLQLIVFDALGIPYYATVSITILLIWLYTFRSGIKTIVWTDTLQTLFMLIALGISIYFISDALQIEDLWSYLGTHDNFKIFFFEDYKSSDFFFKQFISGMFIAIVMTGLDQDMMQKNLTCRTLKDAQKNIFWFTLVLTVVNFLFLLLGLLLTDYADLIGITETRDDLFPAVATSGVLGIAVAVTFILGLIAAAYSSADSALTSLTTSVSIDILNIQERYSEASQTKVRKYIHILISFVLIGVMMVFKYAIEDKSVINKLFEFAGYTYGPLLGLYAFGLFTKWRVKDYWIPLVAIISPVLSYVISSLSLSYLNFEFGFFILILNGLLTFLGLILIRGQKYESTSV</sequence>
<feature type="transmembrane region" description="Helical" evidence="12">
    <location>
        <begin position="74"/>
        <end position="98"/>
    </location>
</feature>
<feature type="transmembrane region" description="Helical" evidence="12">
    <location>
        <begin position="6"/>
        <end position="23"/>
    </location>
</feature>
<proteinExistence type="inferred from homology"/>
<evidence type="ECO:0000256" key="2">
    <source>
        <dbReference type="ARBA" id="ARBA00006434"/>
    </source>
</evidence>
<keyword evidence="6 12" id="KW-1133">Transmembrane helix</keyword>
<keyword evidence="4" id="KW-1003">Cell membrane</keyword>
<dbReference type="EMBL" id="FNCW01000004">
    <property type="protein sequence ID" value="SDG62896.1"/>
    <property type="molecule type" value="Genomic_DNA"/>
</dbReference>
<keyword evidence="3" id="KW-0813">Transport</keyword>
<dbReference type="PANTHER" id="PTHR42985">
    <property type="entry name" value="SODIUM-COUPLED MONOCARBOXYLATE TRANSPORTER"/>
    <property type="match status" value="1"/>
</dbReference>
<dbReference type="InterPro" id="IPR051163">
    <property type="entry name" value="Sodium:Solute_Symporter_SSF"/>
</dbReference>
<accession>A0A1G7VSX0</accession>
<evidence type="ECO:0000256" key="12">
    <source>
        <dbReference type="SAM" id="Phobius"/>
    </source>
</evidence>
<dbReference type="STRING" id="470826.SAMN04488027_104126"/>
<feature type="transmembrane region" description="Helical" evidence="12">
    <location>
        <begin position="231"/>
        <end position="249"/>
    </location>
</feature>
<feature type="transmembrane region" description="Helical" evidence="12">
    <location>
        <begin position="370"/>
        <end position="390"/>
    </location>
</feature>
<keyword evidence="8" id="KW-0406">Ion transport</keyword>
<evidence type="ECO:0000256" key="9">
    <source>
        <dbReference type="ARBA" id="ARBA00023136"/>
    </source>
</evidence>
<dbReference type="GO" id="GO:0015293">
    <property type="term" value="F:symporter activity"/>
    <property type="evidence" value="ECO:0007669"/>
    <property type="project" value="TreeGrafter"/>
</dbReference>
<dbReference type="GO" id="GO:0006814">
    <property type="term" value="P:sodium ion transport"/>
    <property type="evidence" value="ECO:0007669"/>
    <property type="project" value="UniProtKB-KW"/>
</dbReference>
<protein>
    <submittedName>
        <fullName evidence="13">Na+/proline symporter</fullName>
    </submittedName>
</protein>
<feature type="transmembrane region" description="Helical" evidence="12">
    <location>
        <begin position="270"/>
        <end position="291"/>
    </location>
</feature>
<evidence type="ECO:0000313" key="13">
    <source>
        <dbReference type="EMBL" id="SDG62896.1"/>
    </source>
</evidence>
<gene>
    <name evidence="13" type="ORF">SAMN04488027_104126</name>
</gene>
<keyword evidence="14" id="KW-1185">Reference proteome</keyword>
<evidence type="ECO:0000256" key="3">
    <source>
        <dbReference type="ARBA" id="ARBA00022448"/>
    </source>
</evidence>
<evidence type="ECO:0000256" key="7">
    <source>
        <dbReference type="ARBA" id="ARBA00023053"/>
    </source>
</evidence>
<evidence type="ECO:0000256" key="1">
    <source>
        <dbReference type="ARBA" id="ARBA00004651"/>
    </source>
</evidence>
<evidence type="ECO:0000256" key="11">
    <source>
        <dbReference type="RuleBase" id="RU362091"/>
    </source>
</evidence>
<dbReference type="CDD" id="cd10326">
    <property type="entry name" value="SLC5sbd_NIS-like"/>
    <property type="match status" value="1"/>
</dbReference>
<dbReference type="OrthoDB" id="891563at2"/>
<evidence type="ECO:0000256" key="5">
    <source>
        <dbReference type="ARBA" id="ARBA00022692"/>
    </source>
</evidence>
<dbReference type="RefSeq" id="WP_093366478.1">
    <property type="nucleotide sequence ID" value="NZ_FNCW01000004.1"/>
</dbReference>
<dbReference type="AlphaFoldDB" id="A0A1G7VSX0"/>
<feature type="transmembrane region" description="Helical" evidence="12">
    <location>
        <begin position="402"/>
        <end position="420"/>
    </location>
</feature>
<dbReference type="Pfam" id="PF00474">
    <property type="entry name" value="SSF"/>
    <property type="match status" value="1"/>
</dbReference>
<dbReference type="InterPro" id="IPR038377">
    <property type="entry name" value="Na/Glc_symporter_sf"/>
</dbReference>
<feature type="transmembrane region" description="Helical" evidence="12">
    <location>
        <begin position="182"/>
        <end position="200"/>
    </location>
</feature>
<dbReference type="InterPro" id="IPR001734">
    <property type="entry name" value="Na/solute_symporter"/>
</dbReference>
<evidence type="ECO:0000256" key="6">
    <source>
        <dbReference type="ARBA" id="ARBA00022989"/>
    </source>
</evidence>
<feature type="transmembrane region" description="Helical" evidence="12">
    <location>
        <begin position="119"/>
        <end position="146"/>
    </location>
</feature>
<feature type="transmembrane region" description="Helical" evidence="12">
    <location>
        <begin position="43"/>
        <end position="62"/>
    </location>
</feature>
<name>A0A1G7VSX0_9FLAO</name>
<comment type="similarity">
    <text evidence="2 11">Belongs to the sodium:solute symporter (SSF) (TC 2.A.21) family.</text>
</comment>
<feature type="transmembrane region" description="Helical" evidence="12">
    <location>
        <begin position="455"/>
        <end position="474"/>
    </location>
</feature>
<organism evidence="13 14">
    <name type="scientific">Psychroflexus sediminis</name>
    <dbReference type="NCBI Taxonomy" id="470826"/>
    <lineage>
        <taxon>Bacteria</taxon>
        <taxon>Pseudomonadati</taxon>
        <taxon>Bacteroidota</taxon>
        <taxon>Flavobacteriia</taxon>
        <taxon>Flavobacteriales</taxon>
        <taxon>Flavobacteriaceae</taxon>
        <taxon>Psychroflexus</taxon>
    </lineage>
</organism>
<keyword evidence="5 12" id="KW-0812">Transmembrane</keyword>
<evidence type="ECO:0000256" key="4">
    <source>
        <dbReference type="ARBA" id="ARBA00022475"/>
    </source>
</evidence>
<dbReference type="Proteomes" id="UP000199296">
    <property type="component" value="Unassembled WGS sequence"/>
</dbReference>
<keyword evidence="10" id="KW-0739">Sodium transport</keyword>
<comment type="subcellular location">
    <subcellularLocation>
        <location evidence="1">Cell membrane</location>
        <topology evidence="1">Multi-pass membrane protein</topology>
    </subcellularLocation>
</comment>
<evidence type="ECO:0000256" key="10">
    <source>
        <dbReference type="ARBA" id="ARBA00023201"/>
    </source>
</evidence>
<dbReference type="GO" id="GO:0005886">
    <property type="term" value="C:plasma membrane"/>
    <property type="evidence" value="ECO:0007669"/>
    <property type="project" value="UniProtKB-SubCell"/>
</dbReference>
<evidence type="ECO:0000256" key="8">
    <source>
        <dbReference type="ARBA" id="ARBA00023065"/>
    </source>
</evidence>
<keyword evidence="7" id="KW-0915">Sodium</keyword>
<dbReference type="PANTHER" id="PTHR42985:SF47">
    <property type="entry name" value="INTEGRAL MEMBRANE TRANSPORT PROTEIN"/>
    <property type="match status" value="1"/>
</dbReference>
<keyword evidence="9 12" id="KW-0472">Membrane</keyword>
<feature type="transmembrane region" description="Helical" evidence="12">
    <location>
        <begin position="152"/>
        <end position="170"/>
    </location>
</feature>